<feature type="transmembrane region" description="Helical" evidence="6">
    <location>
        <begin position="107"/>
        <end position="126"/>
    </location>
</feature>
<dbReference type="PANTHER" id="PTHR30474">
    <property type="entry name" value="CELL CYCLE PROTEIN"/>
    <property type="match status" value="1"/>
</dbReference>
<dbReference type="GO" id="GO:0008360">
    <property type="term" value="P:regulation of cell shape"/>
    <property type="evidence" value="ECO:0007669"/>
    <property type="project" value="UniProtKB-KW"/>
</dbReference>
<evidence type="ECO:0000313" key="8">
    <source>
        <dbReference type="Proteomes" id="UP000774750"/>
    </source>
</evidence>
<dbReference type="InterPro" id="IPR001182">
    <property type="entry name" value="FtsW/RodA"/>
</dbReference>
<keyword evidence="4 6" id="KW-1133">Transmembrane helix</keyword>
<reference evidence="7" key="1">
    <citation type="submission" date="2020-08" db="EMBL/GenBank/DDBJ databases">
        <authorList>
            <person name="Cejkova D."/>
            <person name="Kubasova T."/>
            <person name="Jahodarova E."/>
            <person name="Rychlik I."/>
        </authorList>
    </citation>
    <scope>NUCLEOTIDE SEQUENCE</scope>
    <source>
        <strain evidence="7">An559</strain>
    </source>
</reference>
<evidence type="ECO:0000256" key="5">
    <source>
        <dbReference type="ARBA" id="ARBA00023136"/>
    </source>
</evidence>
<feature type="transmembrane region" description="Helical" evidence="6">
    <location>
        <begin position="47"/>
        <end position="71"/>
    </location>
</feature>
<protein>
    <submittedName>
        <fullName evidence="7">FtsW/RodA/SpoVE family cell cycle protein</fullName>
    </submittedName>
</protein>
<evidence type="ECO:0000256" key="3">
    <source>
        <dbReference type="ARBA" id="ARBA00022960"/>
    </source>
</evidence>
<evidence type="ECO:0000256" key="2">
    <source>
        <dbReference type="ARBA" id="ARBA00022692"/>
    </source>
</evidence>
<feature type="transmembrane region" description="Helical" evidence="6">
    <location>
        <begin position="77"/>
        <end position="95"/>
    </location>
</feature>
<feature type="transmembrane region" description="Helical" evidence="6">
    <location>
        <begin position="374"/>
        <end position="396"/>
    </location>
</feature>
<dbReference type="AlphaFoldDB" id="A0A938X510"/>
<comment type="subcellular location">
    <subcellularLocation>
        <location evidence="1">Membrane</location>
        <topology evidence="1">Multi-pass membrane protein</topology>
    </subcellularLocation>
</comment>
<gene>
    <name evidence="7" type="ORF">H6A12_00500</name>
</gene>
<dbReference type="RefSeq" id="WP_204443608.1">
    <property type="nucleotide sequence ID" value="NZ_JACJKY010000001.1"/>
</dbReference>
<dbReference type="Pfam" id="PF01098">
    <property type="entry name" value="FTSW_RODA_SPOVE"/>
    <property type="match status" value="1"/>
</dbReference>
<sequence length="406" mass="43947">MGSKKQAEPAQCEGTPQGAANQYRLAGEEFMKGILNRVGEFLKTLDLITVFICLACSGISMACLLSFYSYGQRTAKVVIVQAAAILIGLVVALFLSKIDYNIMTKLWKMHAPLAVGLVLLTFVIGVAPNPNAPTDKAWLDLGVTTFQPSELLKLSFILTFSLHLSHVGGEINRPKNFLLLCLHAMAPFGLIVLQSDIGTAMVFMMIFVVMMFTAGLSWRLIAVGLIGAAAVVPVAWMYLPDFLKSRFLAAQNPELYLSGDGKGWQQYLGRIALGSGQLSGRGLFKQDSLYYVPEAHNDFIFSYIGQTMGFIGCLAALLLLTALCVKILLTARASKDTEGTLICCGVFAMLFFQIVVNIGMVLCIVPVVGVTLPFFSAGGTSAVVNYMAIGLVLSVYRKNKKTTTVF</sequence>
<evidence type="ECO:0000256" key="1">
    <source>
        <dbReference type="ARBA" id="ARBA00004141"/>
    </source>
</evidence>
<dbReference type="PANTHER" id="PTHR30474:SF1">
    <property type="entry name" value="PEPTIDOGLYCAN GLYCOSYLTRANSFERASE MRDB"/>
    <property type="match status" value="1"/>
</dbReference>
<dbReference type="Proteomes" id="UP000774750">
    <property type="component" value="Unassembled WGS sequence"/>
</dbReference>
<feature type="transmembrane region" description="Helical" evidence="6">
    <location>
        <begin position="221"/>
        <end position="239"/>
    </location>
</feature>
<proteinExistence type="predicted"/>
<dbReference type="EMBL" id="JACJKY010000001">
    <property type="protein sequence ID" value="MBM6919649.1"/>
    <property type="molecule type" value="Genomic_DNA"/>
</dbReference>
<evidence type="ECO:0000256" key="4">
    <source>
        <dbReference type="ARBA" id="ARBA00022989"/>
    </source>
</evidence>
<organism evidence="7 8">
    <name type="scientific">Merdimmobilis hominis</name>
    <dbReference type="NCBI Taxonomy" id="2897707"/>
    <lineage>
        <taxon>Bacteria</taxon>
        <taxon>Bacillati</taxon>
        <taxon>Bacillota</taxon>
        <taxon>Clostridia</taxon>
        <taxon>Eubacteriales</taxon>
        <taxon>Oscillospiraceae</taxon>
        <taxon>Merdimmobilis</taxon>
    </lineage>
</organism>
<keyword evidence="8" id="KW-1185">Reference proteome</keyword>
<accession>A0A938X510</accession>
<feature type="transmembrane region" description="Helical" evidence="6">
    <location>
        <begin position="341"/>
        <end position="368"/>
    </location>
</feature>
<dbReference type="GO" id="GO:0005886">
    <property type="term" value="C:plasma membrane"/>
    <property type="evidence" value="ECO:0007669"/>
    <property type="project" value="TreeGrafter"/>
</dbReference>
<reference evidence="7" key="2">
    <citation type="journal article" date="2021" name="Sci. Rep.">
        <title>The distribution of antibiotic resistance genes in chicken gut microbiota commensals.</title>
        <authorList>
            <person name="Juricova H."/>
            <person name="Matiasovicova J."/>
            <person name="Kubasova T."/>
            <person name="Cejkova D."/>
            <person name="Rychlik I."/>
        </authorList>
    </citation>
    <scope>NUCLEOTIDE SEQUENCE</scope>
    <source>
        <strain evidence="7">An559</strain>
    </source>
</reference>
<name>A0A938X510_9FIRM</name>
<dbReference type="GO" id="GO:0032153">
    <property type="term" value="C:cell division site"/>
    <property type="evidence" value="ECO:0007669"/>
    <property type="project" value="TreeGrafter"/>
</dbReference>
<evidence type="ECO:0000256" key="6">
    <source>
        <dbReference type="SAM" id="Phobius"/>
    </source>
</evidence>
<feature type="transmembrane region" description="Helical" evidence="6">
    <location>
        <begin position="308"/>
        <end position="329"/>
    </location>
</feature>
<evidence type="ECO:0000313" key="7">
    <source>
        <dbReference type="EMBL" id="MBM6919649.1"/>
    </source>
</evidence>
<comment type="caution">
    <text evidence="7">The sequence shown here is derived from an EMBL/GenBank/DDBJ whole genome shotgun (WGS) entry which is preliminary data.</text>
</comment>
<keyword evidence="5 6" id="KW-0472">Membrane</keyword>
<dbReference type="GO" id="GO:0051301">
    <property type="term" value="P:cell division"/>
    <property type="evidence" value="ECO:0007669"/>
    <property type="project" value="InterPro"/>
</dbReference>
<keyword evidence="2 6" id="KW-0812">Transmembrane</keyword>
<dbReference type="GO" id="GO:0015648">
    <property type="term" value="F:lipid-linked peptidoglycan transporter activity"/>
    <property type="evidence" value="ECO:0007669"/>
    <property type="project" value="TreeGrafter"/>
</dbReference>
<keyword evidence="3" id="KW-0133">Cell shape</keyword>